<sequence>MPQHLTTRTKQLGVRKLANKDIDYTQYSVKSTFARVPNSRIVLVPWRVFAADPESVSDSFRELAADDIITYADDINVMLNVEGMKTPEFGVLDDFSQTWIITTDEINLDNIIEQIKFHPILLGVTLTNRKLLGDHEEIPVVAFLDHKTPEVREAVMKLETCRDELHNKPGTKFCVEVDIGQTVSRWASEVLGQSMTSVGGRFCVTNGDIVNHMFDWSNICAFLPIICCCVFAIPIYKLKRKASYNDFTYRVTGDSCILGALTEKTPDQRLALLTLMRRARTDPKFSRESPDSGVHLPPPDATRAKAPPVPAPLAPETFSKQNDRTTVLQVNKKSKLKPARKPSTNLIQVDYAKDQKKKEEEEPKPEPKPEGIQRQDSYMQAEDLDTIARAFKMSKTKAEPRPSVVSPVTLSNFRADLLFGDVDSDDETERSRRGSVASNFLDPNYDEEMGRFFKATPNPLTNIELMQFLTTKNKPQAQKSEDELRKIELAKKKRAKVGKGWTKAQTKFDEGKLAGEKE</sequence>
<name>A0AAV3YFI6_9GAST</name>
<gene>
    <name evidence="2" type="ORF">PoB_000801500</name>
</gene>
<comment type="caution">
    <text evidence="2">The sequence shown here is derived from an EMBL/GenBank/DDBJ whole genome shotgun (WGS) entry which is preliminary data.</text>
</comment>
<reference evidence="2 3" key="1">
    <citation type="journal article" date="2021" name="Elife">
        <title>Chloroplast acquisition without the gene transfer in kleptoplastic sea slugs, Plakobranchus ocellatus.</title>
        <authorList>
            <person name="Maeda T."/>
            <person name="Takahashi S."/>
            <person name="Yoshida T."/>
            <person name="Shimamura S."/>
            <person name="Takaki Y."/>
            <person name="Nagai Y."/>
            <person name="Toyoda A."/>
            <person name="Suzuki Y."/>
            <person name="Arimoto A."/>
            <person name="Ishii H."/>
            <person name="Satoh N."/>
            <person name="Nishiyama T."/>
            <person name="Hasebe M."/>
            <person name="Maruyama T."/>
            <person name="Minagawa J."/>
            <person name="Obokata J."/>
            <person name="Shigenobu S."/>
        </authorList>
    </citation>
    <scope>NUCLEOTIDE SEQUENCE [LARGE SCALE GENOMIC DNA]</scope>
</reference>
<feature type="compositionally biased region" description="Basic and acidic residues" evidence="1">
    <location>
        <begin position="281"/>
        <end position="290"/>
    </location>
</feature>
<organism evidence="2 3">
    <name type="scientific">Plakobranchus ocellatus</name>
    <dbReference type="NCBI Taxonomy" id="259542"/>
    <lineage>
        <taxon>Eukaryota</taxon>
        <taxon>Metazoa</taxon>
        <taxon>Spiralia</taxon>
        <taxon>Lophotrochozoa</taxon>
        <taxon>Mollusca</taxon>
        <taxon>Gastropoda</taxon>
        <taxon>Heterobranchia</taxon>
        <taxon>Euthyneura</taxon>
        <taxon>Panpulmonata</taxon>
        <taxon>Sacoglossa</taxon>
        <taxon>Placobranchoidea</taxon>
        <taxon>Plakobranchidae</taxon>
        <taxon>Plakobranchus</taxon>
    </lineage>
</organism>
<feature type="compositionally biased region" description="Basic and acidic residues" evidence="1">
    <location>
        <begin position="351"/>
        <end position="373"/>
    </location>
</feature>
<proteinExistence type="predicted"/>
<dbReference type="AlphaFoldDB" id="A0AAV3YFI6"/>
<keyword evidence="3" id="KW-1185">Reference proteome</keyword>
<dbReference type="Proteomes" id="UP000735302">
    <property type="component" value="Unassembled WGS sequence"/>
</dbReference>
<protein>
    <submittedName>
        <fullName evidence="2">Uncharacterized protein</fullName>
    </submittedName>
</protein>
<evidence type="ECO:0000256" key="1">
    <source>
        <dbReference type="SAM" id="MobiDB-lite"/>
    </source>
</evidence>
<evidence type="ECO:0000313" key="3">
    <source>
        <dbReference type="Proteomes" id="UP000735302"/>
    </source>
</evidence>
<evidence type="ECO:0000313" key="2">
    <source>
        <dbReference type="EMBL" id="GFN81509.1"/>
    </source>
</evidence>
<accession>A0AAV3YFI6</accession>
<feature type="compositionally biased region" description="Polar residues" evidence="1">
    <location>
        <begin position="318"/>
        <end position="331"/>
    </location>
</feature>
<dbReference type="EMBL" id="BLXT01000945">
    <property type="protein sequence ID" value="GFN81509.1"/>
    <property type="molecule type" value="Genomic_DNA"/>
</dbReference>
<feature type="region of interest" description="Disordered" evidence="1">
    <location>
        <begin position="281"/>
        <end position="378"/>
    </location>
</feature>